<dbReference type="InterPro" id="IPR006235">
    <property type="entry name" value="OAc-hSer/O-AcSer_sulfhydrylase"/>
</dbReference>
<sequence>MTKPGFTTRHVHADRLLNHPTDGAVHASTTNSVLFEFDKTQDLVDVFQGKKVGHVYSRSSSGSVTALQNIITDLEGGIASVCFATGMAAISSTFLSLFKAGDHIIVSQYLFGNTRSFMDTLADLGIELTFVDVTSIRDVIAAKQPNTRAVYAETIANPVTQVSDARAIGKWCEENSLLFMVDNTMTPPPSFDAKAMKASLVMCSLTKYIAGHGNVLGGAIIDMGTFDWTKFANIKSQYQVADESLWGITQIKKKGLRDMGATLSSQSAHLISVGLETLTLRMARSNENALKLATYLEGHAQIERVYYPGLANHPQHFIAREQLGTYGAVLSFDLIPGIEPCEFLDKLKLVLSATHLGDTRSLALPVASTIFFENGQRERARMGITETMIRLSVGIEDIDDLVADFEQALQRSSR</sequence>
<dbReference type="PANTHER" id="PTHR43797:SF2">
    <property type="entry name" value="HOMOCYSTEINE_CYSTEINE SYNTHASE"/>
    <property type="match status" value="1"/>
</dbReference>
<comment type="similarity">
    <text evidence="2 5">Belongs to the trans-sulfuration enzymes family.</text>
</comment>
<dbReference type="InterPro" id="IPR015424">
    <property type="entry name" value="PyrdxlP-dep_Trfase"/>
</dbReference>
<dbReference type="Gene3D" id="3.40.640.10">
    <property type="entry name" value="Type I PLP-dependent aspartate aminotransferase-like (Major domain)"/>
    <property type="match status" value="1"/>
</dbReference>
<dbReference type="NCBIfam" id="NF004609">
    <property type="entry name" value="PRK05939.1"/>
    <property type="match status" value="1"/>
</dbReference>
<evidence type="ECO:0000256" key="5">
    <source>
        <dbReference type="RuleBase" id="RU362118"/>
    </source>
</evidence>
<reference evidence="6 7" key="1">
    <citation type="submission" date="2022-10" db="EMBL/GenBank/DDBJ databases">
        <title>Alteromonas sp. chi3 Genome sequencing.</title>
        <authorList>
            <person name="Park S."/>
        </authorList>
    </citation>
    <scope>NUCLEOTIDE SEQUENCE [LARGE SCALE GENOMIC DNA]</scope>
    <source>
        <strain evidence="7">chi3</strain>
    </source>
</reference>
<dbReference type="InterPro" id="IPR015422">
    <property type="entry name" value="PyrdxlP-dep_Trfase_small"/>
</dbReference>
<accession>A0ABT5L3W7</accession>
<keyword evidence="4 5" id="KW-0663">Pyridoxal phosphate</keyword>
<dbReference type="PIRSF" id="PIRSF001434">
    <property type="entry name" value="CGS"/>
    <property type="match status" value="1"/>
</dbReference>
<keyword evidence="3" id="KW-0808">Transferase</keyword>
<dbReference type="RefSeq" id="WP_273640367.1">
    <property type="nucleotide sequence ID" value="NZ_JAQQXP010000001.1"/>
</dbReference>
<dbReference type="Pfam" id="PF01053">
    <property type="entry name" value="Cys_Met_Meta_PP"/>
    <property type="match status" value="1"/>
</dbReference>
<comment type="caution">
    <text evidence="6">The sequence shown here is derived from an EMBL/GenBank/DDBJ whole genome shotgun (WGS) entry which is preliminary data.</text>
</comment>
<evidence type="ECO:0000256" key="4">
    <source>
        <dbReference type="ARBA" id="ARBA00022898"/>
    </source>
</evidence>
<organism evidence="6 7">
    <name type="scientific">Alteromonas gilva</name>
    <dbReference type="NCBI Taxonomy" id="2987522"/>
    <lineage>
        <taxon>Bacteria</taxon>
        <taxon>Pseudomonadati</taxon>
        <taxon>Pseudomonadota</taxon>
        <taxon>Gammaproteobacteria</taxon>
        <taxon>Alteromonadales</taxon>
        <taxon>Alteromonadaceae</taxon>
        <taxon>Alteromonas/Salinimonas group</taxon>
        <taxon>Alteromonas</taxon>
    </lineage>
</organism>
<name>A0ABT5L3W7_9ALTE</name>
<comment type="cofactor">
    <cofactor evidence="1 5">
        <name>pyridoxal 5'-phosphate</name>
        <dbReference type="ChEBI" id="CHEBI:597326"/>
    </cofactor>
</comment>
<gene>
    <name evidence="6" type="ORF">OIK42_10580</name>
</gene>
<evidence type="ECO:0000313" key="6">
    <source>
        <dbReference type="EMBL" id="MDC8831206.1"/>
    </source>
</evidence>
<dbReference type="SUPFAM" id="SSF53383">
    <property type="entry name" value="PLP-dependent transferases"/>
    <property type="match status" value="1"/>
</dbReference>
<protein>
    <submittedName>
        <fullName evidence="6">Cystathionine gamma-synthase family protein</fullName>
    </submittedName>
</protein>
<evidence type="ECO:0000313" key="7">
    <source>
        <dbReference type="Proteomes" id="UP001218788"/>
    </source>
</evidence>
<dbReference type="Gene3D" id="3.90.1150.10">
    <property type="entry name" value="Aspartate Aminotransferase, domain 1"/>
    <property type="match status" value="1"/>
</dbReference>
<dbReference type="PANTHER" id="PTHR43797">
    <property type="entry name" value="HOMOCYSTEINE/CYSTEINE SYNTHASE"/>
    <property type="match status" value="1"/>
</dbReference>
<evidence type="ECO:0000256" key="2">
    <source>
        <dbReference type="ARBA" id="ARBA00009077"/>
    </source>
</evidence>
<dbReference type="InterPro" id="IPR015421">
    <property type="entry name" value="PyrdxlP-dep_Trfase_major"/>
</dbReference>
<keyword evidence="7" id="KW-1185">Reference proteome</keyword>
<dbReference type="Proteomes" id="UP001218788">
    <property type="component" value="Unassembled WGS sequence"/>
</dbReference>
<dbReference type="InterPro" id="IPR000277">
    <property type="entry name" value="Cys/Met-Metab_PyrdxlP-dep_enz"/>
</dbReference>
<evidence type="ECO:0000256" key="3">
    <source>
        <dbReference type="ARBA" id="ARBA00022679"/>
    </source>
</evidence>
<dbReference type="EMBL" id="JAQQXP010000001">
    <property type="protein sequence ID" value="MDC8831206.1"/>
    <property type="molecule type" value="Genomic_DNA"/>
</dbReference>
<evidence type="ECO:0000256" key="1">
    <source>
        <dbReference type="ARBA" id="ARBA00001933"/>
    </source>
</evidence>
<proteinExistence type="inferred from homology"/>